<dbReference type="AlphaFoldDB" id="A0A409WCE0"/>
<evidence type="ECO:0000256" key="1">
    <source>
        <dbReference type="SAM" id="Coils"/>
    </source>
</evidence>
<dbReference type="Proteomes" id="UP000283269">
    <property type="component" value="Unassembled WGS sequence"/>
</dbReference>
<proteinExistence type="predicted"/>
<reference evidence="2 3" key="1">
    <citation type="journal article" date="2018" name="Evol. Lett.">
        <title>Horizontal gene cluster transfer increased hallucinogenic mushroom diversity.</title>
        <authorList>
            <person name="Reynolds H.T."/>
            <person name="Vijayakumar V."/>
            <person name="Gluck-Thaler E."/>
            <person name="Korotkin H.B."/>
            <person name="Matheny P.B."/>
            <person name="Slot J.C."/>
        </authorList>
    </citation>
    <scope>NUCLEOTIDE SEQUENCE [LARGE SCALE GENOMIC DNA]</scope>
    <source>
        <strain evidence="2 3">2631</strain>
    </source>
</reference>
<feature type="coiled-coil region" evidence="1">
    <location>
        <begin position="2"/>
        <end position="50"/>
    </location>
</feature>
<dbReference type="EMBL" id="NHYD01003542">
    <property type="protein sequence ID" value="PPQ76151.1"/>
    <property type="molecule type" value="Genomic_DNA"/>
</dbReference>
<accession>A0A409WCE0</accession>
<dbReference type="InParanoid" id="A0A409WCE0"/>
<name>A0A409WCE0_PSICY</name>
<keyword evidence="3" id="KW-1185">Reference proteome</keyword>
<gene>
    <name evidence="2" type="ORF">CVT25_010105</name>
</gene>
<comment type="caution">
    <text evidence="2">The sequence shown here is derived from an EMBL/GenBank/DDBJ whole genome shotgun (WGS) entry which is preliminary data.</text>
</comment>
<protein>
    <submittedName>
        <fullName evidence="2">Uncharacterized protein</fullName>
    </submittedName>
</protein>
<evidence type="ECO:0000313" key="3">
    <source>
        <dbReference type="Proteomes" id="UP000283269"/>
    </source>
</evidence>
<evidence type="ECO:0000313" key="2">
    <source>
        <dbReference type="EMBL" id="PPQ76151.1"/>
    </source>
</evidence>
<keyword evidence="1" id="KW-0175">Coiled coil</keyword>
<organism evidence="2 3">
    <name type="scientific">Psilocybe cyanescens</name>
    <dbReference type="NCBI Taxonomy" id="93625"/>
    <lineage>
        <taxon>Eukaryota</taxon>
        <taxon>Fungi</taxon>
        <taxon>Dikarya</taxon>
        <taxon>Basidiomycota</taxon>
        <taxon>Agaricomycotina</taxon>
        <taxon>Agaricomycetes</taxon>
        <taxon>Agaricomycetidae</taxon>
        <taxon>Agaricales</taxon>
        <taxon>Agaricineae</taxon>
        <taxon>Strophariaceae</taxon>
        <taxon>Psilocybe</taxon>
    </lineage>
</organism>
<sequence length="94" mass="10943">MVKELEVKFQLTEVERKALEEKFHLVEVERKTLEKKFQLAEVELKKALGQETKRKTLAEKASMETNAIQAENLEDNDAFLEVDATRTLLHDDKI</sequence>